<dbReference type="OrthoDB" id="9763537at2"/>
<dbReference type="CDD" id="cd06563">
    <property type="entry name" value="GH20_chitobiase-like"/>
    <property type="match status" value="1"/>
</dbReference>
<keyword evidence="4" id="KW-0378">Hydrolase</keyword>
<dbReference type="PANTHER" id="PTHR22600:SF57">
    <property type="entry name" value="BETA-N-ACETYLHEXOSAMINIDASE"/>
    <property type="match status" value="1"/>
</dbReference>
<evidence type="ECO:0000313" key="10">
    <source>
        <dbReference type="EMBL" id="SFD98143.1"/>
    </source>
</evidence>
<gene>
    <name evidence="10" type="ORF">SAMN05216251_10151</name>
</gene>
<dbReference type="InterPro" id="IPR015882">
    <property type="entry name" value="HEX_bac_N"/>
</dbReference>
<name>A0A1I1WXG6_9ACTN</name>
<dbReference type="InterPro" id="IPR025705">
    <property type="entry name" value="Beta_hexosaminidase_sua/sub"/>
</dbReference>
<dbReference type="PANTHER" id="PTHR22600">
    <property type="entry name" value="BETA-HEXOSAMINIDASE"/>
    <property type="match status" value="1"/>
</dbReference>
<dbReference type="PRINTS" id="PR00738">
    <property type="entry name" value="GLHYDRLASE20"/>
</dbReference>
<dbReference type="InterPro" id="IPR017853">
    <property type="entry name" value="GH"/>
</dbReference>
<comment type="catalytic activity">
    <reaction evidence="1">
        <text>Hydrolysis of terminal non-reducing N-acetyl-D-hexosamine residues in N-acetyl-beta-D-hexosaminides.</text>
        <dbReference type="EC" id="3.2.1.52"/>
    </reaction>
</comment>
<dbReference type="Pfam" id="PF00728">
    <property type="entry name" value="Glyco_hydro_20"/>
    <property type="match status" value="1"/>
</dbReference>
<dbReference type="GO" id="GO:0016020">
    <property type="term" value="C:membrane"/>
    <property type="evidence" value="ECO:0007669"/>
    <property type="project" value="TreeGrafter"/>
</dbReference>
<dbReference type="InterPro" id="IPR029018">
    <property type="entry name" value="Hex-like_dom2"/>
</dbReference>
<comment type="similarity">
    <text evidence="2">Belongs to the glycosyl hydrolase 20 family.</text>
</comment>
<feature type="compositionally biased region" description="Low complexity" evidence="7">
    <location>
        <begin position="515"/>
        <end position="531"/>
    </location>
</feature>
<evidence type="ECO:0000256" key="1">
    <source>
        <dbReference type="ARBA" id="ARBA00001231"/>
    </source>
</evidence>
<evidence type="ECO:0000256" key="7">
    <source>
        <dbReference type="SAM" id="MobiDB-lite"/>
    </source>
</evidence>
<dbReference type="Gene3D" id="3.30.379.10">
    <property type="entry name" value="Chitobiase/beta-hexosaminidase domain 2-like"/>
    <property type="match status" value="1"/>
</dbReference>
<keyword evidence="11" id="KW-1185">Reference proteome</keyword>
<keyword evidence="5" id="KW-0326">Glycosidase</keyword>
<feature type="domain" description="Glycoside hydrolase family 20 catalytic" evidence="8">
    <location>
        <begin position="131"/>
        <end position="475"/>
    </location>
</feature>
<dbReference type="GO" id="GO:0030203">
    <property type="term" value="P:glycosaminoglycan metabolic process"/>
    <property type="evidence" value="ECO:0007669"/>
    <property type="project" value="TreeGrafter"/>
</dbReference>
<dbReference type="RefSeq" id="WP_093711248.1">
    <property type="nucleotide sequence ID" value="NZ_FONG01000001.1"/>
</dbReference>
<reference evidence="10 11" key="1">
    <citation type="submission" date="2016-10" db="EMBL/GenBank/DDBJ databases">
        <authorList>
            <person name="de Groot N.N."/>
        </authorList>
    </citation>
    <scope>NUCLEOTIDE SEQUENCE [LARGE SCALE GENOMIC DNA]</scope>
    <source>
        <strain evidence="10 11">CGMCC 4.3510</strain>
    </source>
</reference>
<evidence type="ECO:0000256" key="5">
    <source>
        <dbReference type="ARBA" id="ARBA00023295"/>
    </source>
</evidence>
<dbReference type="Proteomes" id="UP000199323">
    <property type="component" value="Unassembled WGS sequence"/>
</dbReference>
<dbReference type="EC" id="3.2.1.52" evidence="3"/>
<dbReference type="EMBL" id="FONG01000001">
    <property type="protein sequence ID" value="SFD98143.1"/>
    <property type="molecule type" value="Genomic_DNA"/>
</dbReference>
<dbReference type="SUPFAM" id="SSF55545">
    <property type="entry name" value="beta-N-acetylhexosaminidase-like domain"/>
    <property type="match status" value="1"/>
</dbReference>
<accession>A0A1I1WXG6</accession>
<dbReference type="InterPro" id="IPR015883">
    <property type="entry name" value="Glyco_hydro_20_cat"/>
</dbReference>
<organism evidence="10 11">
    <name type="scientific">Actinacidiphila alni</name>
    <dbReference type="NCBI Taxonomy" id="380248"/>
    <lineage>
        <taxon>Bacteria</taxon>
        <taxon>Bacillati</taxon>
        <taxon>Actinomycetota</taxon>
        <taxon>Actinomycetes</taxon>
        <taxon>Kitasatosporales</taxon>
        <taxon>Streptomycetaceae</taxon>
        <taxon>Actinacidiphila</taxon>
    </lineage>
</organism>
<evidence type="ECO:0000313" key="11">
    <source>
        <dbReference type="Proteomes" id="UP000199323"/>
    </source>
</evidence>
<evidence type="ECO:0000256" key="2">
    <source>
        <dbReference type="ARBA" id="ARBA00006285"/>
    </source>
</evidence>
<evidence type="ECO:0000256" key="6">
    <source>
        <dbReference type="PIRSR" id="PIRSR625705-1"/>
    </source>
</evidence>
<dbReference type="GO" id="GO:0004563">
    <property type="term" value="F:beta-N-acetylhexosaminidase activity"/>
    <property type="evidence" value="ECO:0007669"/>
    <property type="project" value="UniProtKB-EC"/>
</dbReference>
<feature type="domain" description="Beta-hexosaminidase bacterial type N-terminal" evidence="9">
    <location>
        <begin position="2"/>
        <end position="127"/>
    </location>
</feature>
<dbReference type="GO" id="GO:0005975">
    <property type="term" value="P:carbohydrate metabolic process"/>
    <property type="evidence" value="ECO:0007669"/>
    <property type="project" value="InterPro"/>
</dbReference>
<feature type="region of interest" description="Disordered" evidence="7">
    <location>
        <begin position="501"/>
        <end position="531"/>
    </location>
</feature>
<protein>
    <recommendedName>
        <fullName evidence="3">beta-N-acetylhexosaminidase</fullName>
        <ecNumber evidence="3">3.2.1.52</ecNumber>
    </recommendedName>
</protein>
<feature type="active site" description="Proton donor" evidence="6">
    <location>
        <position position="306"/>
    </location>
</feature>
<evidence type="ECO:0000259" key="8">
    <source>
        <dbReference type="Pfam" id="PF00728"/>
    </source>
</evidence>
<dbReference type="AlphaFoldDB" id="A0A1I1WXG6"/>
<evidence type="ECO:0000256" key="3">
    <source>
        <dbReference type="ARBA" id="ARBA00012663"/>
    </source>
</evidence>
<dbReference type="SUPFAM" id="SSF51445">
    <property type="entry name" value="(Trans)glycosidases"/>
    <property type="match status" value="1"/>
</dbReference>
<evidence type="ECO:0000256" key="4">
    <source>
        <dbReference type="ARBA" id="ARBA00022801"/>
    </source>
</evidence>
<evidence type="ECO:0000259" key="9">
    <source>
        <dbReference type="Pfam" id="PF02838"/>
    </source>
</evidence>
<sequence length="531" mass="57961">MIIPHPTHIARIPGHFTFDETTAVRADGAARAAADLLRTYLAPATGLPLRPAADGRVVFSLDPALGGLGDEGYGLTVGPDAVLLRAAKPAGLLHGVQTIRQLLPAQALSELPQSGVEWRMPCVQVTDVPRFGWRGMMLDVARHFQPMSYLRRFVDLLALHKLNVLHLHLTDDQGWRMPVAAYPRLTEVGGVRARSMIGRSGSTRFDDVPHGGAYTTAELRELVAYAAARGITVLPEIEMPGHTRSVLAAYPELGNVPGRQLDTWTEWGVCDTILGVHDEVLDFCRTVLGEVLDVFPSPYVHVGGDECPTVEWERSPAARQRARELGLPAPKALHGWFMERIGDFLIESGRRPLCWAEDSGALPPEFTVMPWRDTDHGLAAARRGHDVVMAPHRSTYLDYPQAPGPGEPLGQAGDVVDLRAVHGGQTVPAAWEPEAAARVLGTQAQLWTEFVPTAEHADYLVFPRLCALADRAWNPTTDWSTDFLPALLRHEDRLAALGVHHRGALPPRSAPRPTAPARTAPRTAPPRSTSR</sequence>
<dbReference type="Gene3D" id="3.20.20.80">
    <property type="entry name" value="Glycosidases"/>
    <property type="match status" value="1"/>
</dbReference>
<dbReference type="Pfam" id="PF02838">
    <property type="entry name" value="Glyco_hydro_20b"/>
    <property type="match status" value="1"/>
</dbReference>
<dbReference type="STRING" id="380248.SAMN05216251_10151"/>
<proteinExistence type="inferred from homology"/>